<dbReference type="EMBL" id="CAJNNV010029029">
    <property type="protein sequence ID" value="CAE8626766.1"/>
    <property type="molecule type" value="Genomic_DNA"/>
</dbReference>
<feature type="region of interest" description="Disordered" evidence="5">
    <location>
        <begin position="135"/>
        <end position="158"/>
    </location>
</feature>
<evidence type="ECO:0000313" key="8">
    <source>
        <dbReference type="EMBL" id="CAE8626766.1"/>
    </source>
</evidence>
<reference evidence="8" key="1">
    <citation type="submission" date="2021-02" db="EMBL/GenBank/DDBJ databases">
        <authorList>
            <person name="Dougan E. K."/>
            <person name="Rhodes N."/>
            <person name="Thang M."/>
            <person name="Chan C."/>
        </authorList>
    </citation>
    <scope>NUCLEOTIDE SEQUENCE</scope>
</reference>
<dbReference type="SUPFAM" id="SSF90229">
    <property type="entry name" value="CCCH zinc finger"/>
    <property type="match status" value="1"/>
</dbReference>
<dbReference type="OrthoDB" id="4822at2759"/>
<evidence type="ECO:0000259" key="7">
    <source>
        <dbReference type="PROSITE" id="PS50174"/>
    </source>
</evidence>
<protein>
    <recommendedName>
        <fullName evidence="10">Zinc finger CCCH-type with G patch domain-containing protein</fullName>
    </recommendedName>
</protein>
<feature type="non-terminal residue" evidence="8">
    <location>
        <position position="1"/>
    </location>
</feature>
<evidence type="ECO:0000256" key="4">
    <source>
        <dbReference type="PROSITE-ProRule" id="PRU00723"/>
    </source>
</evidence>
<evidence type="ECO:0000256" key="2">
    <source>
        <dbReference type="ARBA" id="ARBA00022771"/>
    </source>
</evidence>
<dbReference type="SMART" id="SM00443">
    <property type="entry name" value="G_patch"/>
    <property type="match status" value="1"/>
</dbReference>
<feature type="domain" description="C3H1-type" evidence="6">
    <location>
        <begin position="81"/>
        <end position="108"/>
    </location>
</feature>
<dbReference type="InterPro" id="IPR036855">
    <property type="entry name" value="Znf_CCCH_sf"/>
</dbReference>
<dbReference type="InterPro" id="IPR000467">
    <property type="entry name" value="G_patch_dom"/>
</dbReference>
<evidence type="ECO:0000256" key="1">
    <source>
        <dbReference type="ARBA" id="ARBA00022723"/>
    </source>
</evidence>
<evidence type="ECO:0000256" key="3">
    <source>
        <dbReference type="ARBA" id="ARBA00022833"/>
    </source>
</evidence>
<dbReference type="GO" id="GO:0008270">
    <property type="term" value="F:zinc ion binding"/>
    <property type="evidence" value="ECO:0007669"/>
    <property type="project" value="UniProtKB-KW"/>
</dbReference>
<keyword evidence="9" id="KW-1185">Reference proteome</keyword>
<name>A0A813GIE4_POLGL</name>
<dbReference type="GO" id="GO:0003676">
    <property type="term" value="F:nucleic acid binding"/>
    <property type="evidence" value="ECO:0007669"/>
    <property type="project" value="InterPro"/>
</dbReference>
<keyword evidence="3 4" id="KW-0862">Zinc</keyword>
<keyword evidence="1 4" id="KW-0479">Metal-binding</keyword>
<proteinExistence type="predicted"/>
<feature type="domain" description="G-patch" evidence="7">
    <location>
        <begin position="180"/>
        <end position="205"/>
    </location>
</feature>
<dbReference type="PROSITE" id="PS50174">
    <property type="entry name" value="G_PATCH"/>
    <property type="match status" value="1"/>
</dbReference>
<feature type="non-terminal residue" evidence="8">
    <location>
        <position position="285"/>
    </location>
</feature>
<dbReference type="SMART" id="SM00356">
    <property type="entry name" value="ZnF_C3H1"/>
    <property type="match status" value="2"/>
</dbReference>
<dbReference type="InterPro" id="IPR000571">
    <property type="entry name" value="Znf_CCCH"/>
</dbReference>
<feature type="region of interest" description="Disordered" evidence="5">
    <location>
        <begin position="1"/>
        <end position="40"/>
    </location>
</feature>
<evidence type="ECO:0000259" key="6">
    <source>
        <dbReference type="PROSITE" id="PS50103"/>
    </source>
</evidence>
<evidence type="ECO:0000313" key="9">
    <source>
        <dbReference type="Proteomes" id="UP000654075"/>
    </source>
</evidence>
<feature type="zinc finger region" description="C3H1-type" evidence="4">
    <location>
        <begin position="81"/>
        <end position="108"/>
    </location>
</feature>
<gene>
    <name evidence="8" type="ORF">PGLA1383_LOCUS43658</name>
</gene>
<keyword evidence="2 4" id="KW-0863">Zinc-finger</keyword>
<dbReference type="AlphaFoldDB" id="A0A813GIE4"/>
<dbReference type="PROSITE" id="PS50103">
    <property type="entry name" value="ZF_C3H1"/>
    <property type="match status" value="1"/>
</dbReference>
<organism evidence="8 9">
    <name type="scientific">Polarella glacialis</name>
    <name type="common">Dinoflagellate</name>
    <dbReference type="NCBI Taxonomy" id="89957"/>
    <lineage>
        <taxon>Eukaryota</taxon>
        <taxon>Sar</taxon>
        <taxon>Alveolata</taxon>
        <taxon>Dinophyceae</taxon>
        <taxon>Suessiales</taxon>
        <taxon>Suessiaceae</taxon>
        <taxon>Polarella</taxon>
    </lineage>
</organism>
<sequence>SGQKGKGKGQKGKDPKGKSGKGGRGGGHPDGSRAANATYNSQVSAAPGAVHNAGAQTGPCKFFGSAKGCSSEGCGFSHDNPNSVAPCSFHQKGLCERGDACTYRHAPWTSADEARRHYGTREAGAVATSVSRFKQLRREEPATTASASGGTSTGAAASRLGKEHVELEGEIEREFQEETYGSNALRMMEKMGYKAGGGLGKENQGRTSLVSPCLALGRASQSGGPASLGFGEYTGAGRATAAERAARLADLRAQKRQKVCDGSSFVQHNLLSSDESSDGEAEHVK</sequence>
<evidence type="ECO:0008006" key="10">
    <source>
        <dbReference type="Google" id="ProtNLM"/>
    </source>
</evidence>
<comment type="caution">
    <text evidence="8">The sequence shown here is derived from an EMBL/GenBank/DDBJ whole genome shotgun (WGS) entry which is preliminary data.</text>
</comment>
<feature type="compositionally biased region" description="Low complexity" evidence="5">
    <location>
        <begin position="142"/>
        <end position="158"/>
    </location>
</feature>
<evidence type="ECO:0000256" key="5">
    <source>
        <dbReference type="SAM" id="MobiDB-lite"/>
    </source>
</evidence>
<accession>A0A813GIE4</accession>
<dbReference type="Proteomes" id="UP000654075">
    <property type="component" value="Unassembled WGS sequence"/>
</dbReference>
<dbReference type="Pfam" id="PF01585">
    <property type="entry name" value="G-patch"/>
    <property type="match status" value="1"/>
</dbReference>
<feature type="compositionally biased region" description="Basic residues" evidence="5">
    <location>
        <begin position="1"/>
        <end position="10"/>
    </location>
</feature>
<dbReference type="Gene3D" id="4.10.1000.10">
    <property type="entry name" value="Zinc finger, CCCH-type"/>
    <property type="match status" value="1"/>
</dbReference>
<feature type="compositionally biased region" description="Gly residues" evidence="5">
    <location>
        <begin position="20"/>
        <end position="29"/>
    </location>
</feature>